<evidence type="ECO:0000259" key="3">
    <source>
        <dbReference type="Pfam" id="PF20152"/>
    </source>
</evidence>
<dbReference type="Proteomes" id="UP001215598">
    <property type="component" value="Unassembled WGS sequence"/>
</dbReference>
<dbReference type="InterPro" id="IPR045339">
    <property type="entry name" value="DUF6534"/>
</dbReference>
<dbReference type="AlphaFoldDB" id="A0AAD7MN24"/>
<reference evidence="4" key="1">
    <citation type="submission" date="2023-03" db="EMBL/GenBank/DDBJ databases">
        <title>Massive genome expansion in bonnet fungi (Mycena s.s.) driven by repeated elements and novel gene families across ecological guilds.</title>
        <authorList>
            <consortium name="Lawrence Berkeley National Laboratory"/>
            <person name="Harder C.B."/>
            <person name="Miyauchi S."/>
            <person name="Viragh M."/>
            <person name="Kuo A."/>
            <person name="Thoen E."/>
            <person name="Andreopoulos B."/>
            <person name="Lu D."/>
            <person name="Skrede I."/>
            <person name="Drula E."/>
            <person name="Henrissat B."/>
            <person name="Morin E."/>
            <person name="Kohler A."/>
            <person name="Barry K."/>
            <person name="LaButti K."/>
            <person name="Morin E."/>
            <person name="Salamov A."/>
            <person name="Lipzen A."/>
            <person name="Mereny Z."/>
            <person name="Hegedus B."/>
            <person name="Baldrian P."/>
            <person name="Stursova M."/>
            <person name="Weitz H."/>
            <person name="Taylor A."/>
            <person name="Grigoriev I.V."/>
            <person name="Nagy L.G."/>
            <person name="Martin F."/>
            <person name="Kauserud H."/>
        </authorList>
    </citation>
    <scope>NUCLEOTIDE SEQUENCE</scope>
    <source>
        <strain evidence="4">CBHHK182m</strain>
    </source>
</reference>
<sequence length="352" mass="39384">MASTYGAWLIALVLETIYFRFVQRFGILQGDLVWSDSVQLFANYLSAFEVQIFFATRVYLLTKKQTEVKGSLIGIFLVGLLAVLQLAAGTAQTVITYNLRSFSELDQTTAITTLQTAASLLCDVSITAHLCFYLDRNKTGLPTTERLLNGLMINAVNRGVLTATTSILTMCLFLAYPHSFWFFLSIAPNSKLYMNSLLATLNMRGHIWRKAHPENREWETINLGNLSRHETVSQVIFGELPNSADDTSHGDGSDTPKTYPSPDSSAYSAILYAPTFDCKRTPRPPTLGPDLPHPFSPHRRTPLVMASGRTRLMNKLPFCATFRVCWAKYHRQHYPTPPLLPFLAAVLLASCY</sequence>
<evidence type="ECO:0000313" key="4">
    <source>
        <dbReference type="EMBL" id="KAJ7725040.1"/>
    </source>
</evidence>
<proteinExistence type="predicted"/>
<feature type="transmembrane region" description="Helical" evidence="2">
    <location>
        <begin position="41"/>
        <end position="60"/>
    </location>
</feature>
<keyword evidence="2" id="KW-1133">Transmembrane helix</keyword>
<dbReference type="PANTHER" id="PTHR40465">
    <property type="entry name" value="CHROMOSOME 1, WHOLE GENOME SHOTGUN SEQUENCE"/>
    <property type="match status" value="1"/>
</dbReference>
<gene>
    <name evidence="4" type="ORF">B0H16DRAFT_1736337</name>
</gene>
<keyword evidence="2" id="KW-0812">Transmembrane</keyword>
<feature type="transmembrane region" description="Helical" evidence="2">
    <location>
        <begin position="72"/>
        <end position="95"/>
    </location>
</feature>
<feature type="compositionally biased region" description="Polar residues" evidence="1">
    <location>
        <begin position="255"/>
        <end position="265"/>
    </location>
</feature>
<accession>A0AAD7MN24</accession>
<evidence type="ECO:0000313" key="5">
    <source>
        <dbReference type="Proteomes" id="UP001215598"/>
    </source>
</evidence>
<feature type="transmembrane region" description="Helical" evidence="2">
    <location>
        <begin position="5"/>
        <end position="21"/>
    </location>
</feature>
<feature type="domain" description="DUF6534" evidence="3">
    <location>
        <begin position="119"/>
        <end position="205"/>
    </location>
</feature>
<evidence type="ECO:0000256" key="1">
    <source>
        <dbReference type="SAM" id="MobiDB-lite"/>
    </source>
</evidence>
<evidence type="ECO:0000256" key="2">
    <source>
        <dbReference type="SAM" id="Phobius"/>
    </source>
</evidence>
<dbReference type="EMBL" id="JARKIB010000197">
    <property type="protein sequence ID" value="KAJ7725040.1"/>
    <property type="molecule type" value="Genomic_DNA"/>
</dbReference>
<feature type="transmembrane region" description="Helical" evidence="2">
    <location>
        <begin position="115"/>
        <end position="134"/>
    </location>
</feature>
<dbReference type="PANTHER" id="PTHR40465:SF1">
    <property type="entry name" value="DUF6534 DOMAIN-CONTAINING PROTEIN"/>
    <property type="match status" value="1"/>
</dbReference>
<feature type="region of interest" description="Disordered" evidence="1">
    <location>
        <begin position="243"/>
        <end position="265"/>
    </location>
</feature>
<dbReference type="Pfam" id="PF20152">
    <property type="entry name" value="DUF6534"/>
    <property type="match status" value="1"/>
</dbReference>
<feature type="transmembrane region" description="Helical" evidence="2">
    <location>
        <begin position="155"/>
        <end position="175"/>
    </location>
</feature>
<organism evidence="4 5">
    <name type="scientific">Mycena metata</name>
    <dbReference type="NCBI Taxonomy" id="1033252"/>
    <lineage>
        <taxon>Eukaryota</taxon>
        <taxon>Fungi</taxon>
        <taxon>Dikarya</taxon>
        <taxon>Basidiomycota</taxon>
        <taxon>Agaricomycotina</taxon>
        <taxon>Agaricomycetes</taxon>
        <taxon>Agaricomycetidae</taxon>
        <taxon>Agaricales</taxon>
        <taxon>Marasmiineae</taxon>
        <taxon>Mycenaceae</taxon>
        <taxon>Mycena</taxon>
    </lineage>
</organism>
<comment type="caution">
    <text evidence="4">The sequence shown here is derived from an EMBL/GenBank/DDBJ whole genome shotgun (WGS) entry which is preliminary data.</text>
</comment>
<keyword evidence="5" id="KW-1185">Reference proteome</keyword>
<name>A0AAD7MN24_9AGAR</name>
<keyword evidence="2" id="KW-0472">Membrane</keyword>
<protein>
    <recommendedName>
        <fullName evidence="3">DUF6534 domain-containing protein</fullName>
    </recommendedName>
</protein>